<dbReference type="RefSeq" id="WP_090258114.1">
    <property type="nucleotide sequence ID" value="NZ_FOIR01000001.1"/>
</dbReference>
<gene>
    <name evidence="7" type="ORF">SAMN05216290_1752</name>
</gene>
<feature type="transmembrane region" description="Helical" evidence="6">
    <location>
        <begin position="33"/>
        <end position="59"/>
    </location>
</feature>
<organism evidence="7 8">
    <name type="scientific">Roseivirga pacifica</name>
    <dbReference type="NCBI Taxonomy" id="1267423"/>
    <lineage>
        <taxon>Bacteria</taxon>
        <taxon>Pseudomonadati</taxon>
        <taxon>Bacteroidota</taxon>
        <taxon>Cytophagia</taxon>
        <taxon>Cytophagales</taxon>
        <taxon>Roseivirgaceae</taxon>
        <taxon>Roseivirga</taxon>
    </lineage>
</organism>
<dbReference type="STRING" id="1267423.SAMN05216290_1752"/>
<evidence type="ECO:0000256" key="1">
    <source>
        <dbReference type="ARBA" id="ARBA00004651"/>
    </source>
</evidence>
<dbReference type="PANTHER" id="PTHR30086:SF20">
    <property type="entry name" value="ARGININE EXPORTER PROTEIN ARGO-RELATED"/>
    <property type="match status" value="1"/>
</dbReference>
<dbReference type="OrthoDB" id="679767at2"/>
<evidence type="ECO:0000313" key="8">
    <source>
        <dbReference type="Proteomes" id="UP000199437"/>
    </source>
</evidence>
<keyword evidence="3 6" id="KW-0812">Transmembrane</keyword>
<keyword evidence="2" id="KW-1003">Cell membrane</keyword>
<feature type="transmembrane region" description="Helical" evidence="6">
    <location>
        <begin position="146"/>
        <end position="163"/>
    </location>
</feature>
<evidence type="ECO:0000256" key="5">
    <source>
        <dbReference type="ARBA" id="ARBA00023136"/>
    </source>
</evidence>
<keyword evidence="8" id="KW-1185">Reference proteome</keyword>
<accession>A0A1I0P6A8</accession>
<sequence>MEVIANGLLFGLLLCVLIGPVFFALIQNAIEKGFFAGLFMAIGIALSDAFYIVVTYLGISQLTENPKFNMWLGGVGGAIMLIFGVFYLFKPVPKQGLKQLHQESTKWFQQILKGFFLNGVNPFVLFFWIGIVSKVTIDFAYTTNEAITFFVVLVATVFTVDLIKSHFAVKLSTIVTPRFIKIMNRVVGIALILFSIRLFTFVVEGL</sequence>
<dbReference type="GeneID" id="99986472"/>
<dbReference type="Pfam" id="PF01810">
    <property type="entry name" value="LysE"/>
    <property type="match status" value="1"/>
</dbReference>
<keyword evidence="4 6" id="KW-1133">Transmembrane helix</keyword>
<proteinExistence type="predicted"/>
<name>A0A1I0P6A8_9BACT</name>
<feature type="transmembrane region" description="Helical" evidence="6">
    <location>
        <begin position="71"/>
        <end position="89"/>
    </location>
</feature>
<dbReference type="PANTHER" id="PTHR30086">
    <property type="entry name" value="ARGININE EXPORTER PROTEIN ARGO"/>
    <property type="match status" value="1"/>
</dbReference>
<evidence type="ECO:0000256" key="2">
    <source>
        <dbReference type="ARBA" id="ARBA00022475"/>
    </source>
</evidence>
<dbReference type="Proteomes" id="UP000199437">
    <property type="component" value="Unassembled WGS sequence"/>
</dbReference>
<evidence type="ECO:0000256" key="4">
    <source>
        <dbReference type="ARBA" id="ARBA00022989"/>
    </source>
</evidence>
<dbReference type="EMBL" id="FOIR01000001">
    <property type="protein sequence ID" value="SEW09789.1"/>
    <property type="molecule type" value="Genomic_DNA"/>
</dbReference>
<dbReference type="InterPro" id="IPR001123">
    <property type="entry name" value="LeuE-type"/>
</dbReference>
<feature type="transmembrane region" description="Helical" evidence="6">
    <location>
        <begin position="184"/>
        <end position="203"/>
    </location>
</feature>
<evidence type="ECO:0000256" key="3">
    <source>
        <dbReference type="ARBA" id="ARBA00022692"/>
    </source>
</evidence>
<dbReference type="AlphaFoldDB" id="A0A1I0P6A8"/>
<evidence type="ECO:0000256" key="6">
    <source>
        <dbReference type="SAM" id="Phobius"/>
    </source>
</evidence>
<dbReference type="GO" id="GO:0015171">
    <property type="term" value="F:amino acid transmembrane transporter activity"/>
    <property type="evidence" value="ECO:0007669"/>
    <property type="project" value="TreeGrafter"/>
</dbReference>
<feature type="transmembrane region" description="Helical" evidence="6">
    <location>
        <begin position="110"/>
        <end position="131"/>
    </location>
</feature>
<reference evidence="8" key="1">
    <citation type="submission" date="2016-10" db="EMBL/GenBank/DDBJ databases">
        <authorList>
            <person name="Varghese N."/>
            <person name="Submissions S."/>
        </authorList>
    </citation>
    <scope>NUCLEOTIDE SEQUENCE [LARGE SCALE GENOMIC DNA]</scope>
    <source>
        <strain evidence="8">CGMCC 1.12402</strain>
    </source>
</reference>
<evidence type="ECO:0000313" key="7">
    <source>
        <dbReference type="EMBL" id="SEW09789.1"/>
    </source>
</evidence>
<comment type="subcellular location">
    <subcellularLocation>
        <location evidence="1">Cell membrane</location>
        <topology evidence="1">Multi-pass membrane protein</topology>
    </subcellularLocation>
</comment>
<dbReference type="GO" id="GO:0005886">
    <property type="term" value="C:plasma membrane"/>
    <property type="evidence" value="ECO:0007669"/>
    <property type="project" value="UniProtKB-SubCell"/>
</dbReference>
<keyword evidence="5 6" id="KW-0472">Membrane</keyword>
<feature type="transmembrane region" description="Helical" evidence="6">
    <location>
        <begin position="6"/>
        <end position="26"/>
    </location>
</feature>
<protein>
    <submittedName>
        <fullName evidence="7">Threonine/homoserine/homoserine lactone efflux protein</fullName>
    </submittedName>
</protein>